<feature type="coiled-coil region" evidence="4">
    <location>
        <begin position="741"/>
        <end position="841"/>
    </location>
</feature>
<feature type="compositionally biased region" description="Polar residues" evidence="5">
    <location>
        <begin position="123"/>
        <end position="136"/>
    </location>
</feature>
<evidence type="ECO:0000256" key="2">
    <source>
        <dbReference type="ARBA" id="ARBA00023034"/>
    </source>
</evidence>
<feature type="compositionally biased region" description="Polar residues" evidence="5">
    <location>
        <begin position="714"/>
        <end position="732"/>
    </location>
</feature>
<organism evidence="7 8">
    <name type="scientific">Exophiala mesophila</name>
    <name type="common">Black yeast-like fungus</name>
    <dbReference type="NCBI Taxonomy" id="212818"/>
    <lineage>
        <taxon>Eukaryota</taxon>
        <taxon>Fungi</taxon>
        <taxon>Dikarya</taxon>
        <taxon>Ascomycota</taxon>
        <taxon>Pezizomycotina</taxon>
        <taxon>Eurotiomycetes</taxon>
        <taxon>Chaetothyriomycetidae</taxon>
        <taxon>Chaetothyriales</taxon>
        <taxon>Herpotrichiellaceae</taxon>
        <taxon>Exophiala</taxon>
    </lineage>
</organism>
<feature type="compositionally biased region" description="Low complexity" evidence="5">
    <location>
        <begin position="57"/>
        <end position="71"/>
    </location>
</feature>
<comment type="caution">
    <text evidence="7">The sequence shown here is derived from an EMBL/GenBank/DDBJ whole genome shotgun (WGS) entry which is preliminary data.</text>
</comment>
<dbReference type="OrthoDB" id="74178at2759"/>
<reference evidence="7 8" key="1">
    <citation type="submission" date="2017-03" db="EMBL/GenBank/DDBJ databases">
        <title>Genomes of endolithic fungi from Antarctica.</title>
        <authorList>
            <person name="Coleine C."/>
            <person name="Masonjones S."/>
            <person name="Stajich J.E."/>
        </authorList>
    </citation>
    <scope>NUCLEOTIDE SEQUENCE [LARGE SCALE GENOMIC DNA]</scope>
    <source>
        <strain evidence="7 8">CCFEE 6314</strain>
    </source>
</reference>
<evidence type="ECO:0000259" key="6">
    <source>
        <dbReference type="Pfam" id="PF12325"/>
    </source>
</evidence>
<dbReference type="VEuPathDB" id="FungiDB:PV10_04629"/>
<name>A0A438NH90_EXOME</name>
<dbReference type="Pfam" id="PF12325">
    <property type="entry name" value="TMF_TATA_bd"/>
    <property type="match status" value="1"/>
</dbReference>
<evidence type="ECO:0000313" key="7">
    <source>
        <dbReference type="EMBL" id="RVX75095.1"/>
    </source>
</evidence>
<dbReference type="GO" id="GO:0005794">
    <property type="term" value="C:Golgi apparatus"/>
    <property type="evidence" value="ECO:0007669"/>
    <property type="project" value="UniProtKB-SubCell"/>
</dbReference>
<dbReference type="Pfam" id="PF12329">
    <property type="entry name" value="TMF_DNA_bd"/>
    <property type="match status" value="1"/>
</dbReference>
<dbReference type="Proteomes" id="UP000288859">
    <property type="component" value="Unassembled WGS sequence"/>
</dbReference>
<protein>
    <recommendedName>
        <fullName evidence="6">TATA element modulatory factor 1 TATA binding domain-containing protein</fullName>
    </recommendedName>
</protein>
<accession>A0A438NH90</accession>
<keyword evidence="2" id="KW-0333">Golgi apparatus</keyword>
<evidence type="ECO:0000256" key="3">
    <source>
        <dbReference type="ARBA" id="ARBA00023054"/>
    </source>
</evidence>
<dbReference type="InterPro" id="IPR022091">
    <property type="entry name" value="TMF_TATA-bd"/>
</dbReference>
<evidence type="ECO:0000256" key="4">
    <source>
        <dbReference type="SAM" id="Coils"/>
    </source>
</evidence>
<sequence>MANKPNSRWGFLTQAVASVESRLDNILADENDQPQPKRTVPPAQPSQENLPSKRASADLSRSNSNASAANDRLQERLARAMAKKNMNRPESPAVIPDPEPSPFSGEPPLLLSADIAEDGQGFASKSETLEGTSRLSVESKAPADTEAPVPSDVVTSTGTEEVEAVDSVPEVKVVAPAEPQSPASVTHEIPNDSIAVSARISVDRISSDTQRMSEDVSIRSSLEDSETIVKLQEEIKGYIERIDALQSKLQYLSKEAAASAKQAAAAASAGSMERKLLEKDEKIALLMQEGQKLSKAEVTHLTTIKKIRAQAISTNKEHENTKLRADKAERALRAMEDRARRAESISKRAEQNLASSLSSANDLDAIRKERDALQSTVSDIKAQLSKANSRADLAESKAQSDLLEKERRRAAELQDDLTSAKVEREIKEEKLLREISDLKAALDREKEQARAMESEMLNEQATLESRLESFRVRAEEATSLDHGNVQAKLLRQIETLQSQYANASQNWQGIETNMLGRITSLERERDEAVSRETDLRKKLRDATLKTKGVERELESMQTSYAELDRTVAESETEIQRLTRKAAQLETDLANAQKDFEEQKSNAERDFQRKFEDEKAKWTAALHVQRNESPGTSIRKQSPGSGFDLNHLMSPVAYERGSVRRSFTMQGFDSNTPPRQQSTTSFKGLSNGSVVETPSAVTSMDPDEYFVNVPPTPISPSHQSNRGMHDLVSNSTVGAGPSVQLVERMSANVRRLESEKAASKDELSRITGQRDEARQEVVNLMREVEEKRSIEARLKALEAAHQELTERHKTTLEILGEKSEQVEELKADVVDVKQMYRQLVDTMK</sequence>
<dbReference type="InterPro" id="IPR022092">
    <property type="entry name" value="TMF_DNA-bd"/>
</dbReference>
<feature type="compositionally biased region" description="Polar residues" evidence="5">
    <location>
        <begin position="663"/>
        <end position="697"/>
    </location>
</feature>
<feature type="coiled-coil region" evidence="4">
    <location>
        <begin position="228"/>
        <end position="255"/>
    </location>
</feature>
<evidence type="ECO:0000256" key="5">
    <source>
        <dbReference type="SAM" id="MobiDB-lite"/>
    </source>
</evidence>
<feature type="region of interest" description="Disordered" evidence="5">
    <location>
        <begin position="23"/>
        <end position="166"/>
    </location>
</feature>
<feature type="coiled-coil region" evidence="4">
    <location>
        <begin position="318"/>
        <end position="462"/>
    </location>
</feature>
<feature type="coiled-coil region" evidence="4">
    <location>
        <begin position="486"/>
        <end position="601"/>
    </location>
</feature>
<evidence type="ECO:0000256" key="1">
    <source>
        <dbReference type="ARBA" id="ARBA00004555"/>
    </source>
</evidence>
<gene>
    <name evidence="7" type="ORF">B0A52_01372</name>
</gene>
<comment type="subcellular location">
    <subcellularLocation>
        <location evidence="1">Golgi apparatus</location>
    </subcellularLocation>
</comment>
<dbReference type="PANTHER" id="PTHR46515:SF1">
    <property type="entry name" value="TATA ELEMENT MODULATORY FACTOR"/>
    <property type="match status" value="1"/>
</dbReference>
<feature type="compositionally biased region" description="Polar residues" evidence="5">
    <location>
        <begin position="626"/>
        <end position="639"/>
    </location>
</feature>
<keyword evidence="3 4" id="KW-0175">Coiled coil</keyword>
<feature type="region of interest" description="Disordered" evidence="5">
    <location>
        <begin position="623"/>
        <end position="642"/>
    </location>
</feature>
<proteinExistence type="predicted"/>
<dbReference type="InterPro" id="IPR052602">
    <property type="entry name" value="Growth_transcription_reg"/>
</dbReference>
<dbReference type="AlphaFoldDB" id="A0A438NH90"/>
<feature type="region of interest" description="Disordered" evidence="5">
    <location>
        <begin position="663"/>
        <end position="734"/>
    </location>
</feature>
<dbReference type="PANTHER" id="PTHR46515">
    <property type="entry name" value="TATA ELEMENT MODULATORY FACTOR TMF1"/>
    <property type="match status" value="1"/>
</dbReference>
<evidence type="ECO:0000313" key="8">
    <source>
        <dbReference type="Proteomes" id="UP000288859"/>
    </source>
</evidence>
<dbReference type="EMBL" id="NAJM01000003">
    <property type="protein sequence ID" value="RVX75095.1"/>
    <property type="molecule type" value="Genomic_DNA"/>
</dbReference>
<dbReference type="GO" id="GO:0005783">
    <property type="term" value="C:endoplasmic reticulum"/>
    <property type="evidence" value="ECO:0007669"/>
    <property type="project" value="TreeGrafter"/>
</dbReference>
<feature type="domain" description="TATA element modulatory factor 1 TATA binding" evidence="6">
    <location>
        <begin position="728"/>
        <end position="842"/>
    </location>
</feature>